<keyword evidence="3" id="KW-1185">Reference proteome</keyword>
<dbReference type="Gene3D" id="3.80.10.10">
    <property type="entry name" value="Ribonuclease Inhibitor"/>
    <property type="match status" value="1"/>
</dbReference>
<dbReference type="GO" id="GO:0019005">
    <property type="term" value="C:SCF ubiquitin ligase complex"/>
    <property type="evidence" value="ECO:0007669"/>
    <property type="project" value="TreeGrafter"/>
</dbReference>
<dbReference type="PANTHER" id="PTHR13318:SF95">
    <property type="entry name" value="F-BOX PROTEIN YLR352W"/>
    <property type="match status" value="1"/>
</dbReference>
<organism evidence="2 3">
    <name type="scientific">Thamnidium elegans</name>
    <dbReference type="NCBI Taxonomy" id="101142"/>
    <lineage>
        <taxon>Eukaryota</taxon>
        <taxon>Fungi</taxon>
        <taxon>Fungi incertae sedis</taxon>
        <taxon>Mucoromycota</taxon>
        <taxon>Mucoromycotina</taxon>
        <taxon>Mucoromycetes</taxon>
        <taxon>Mucorales</taxon>
        <taxon>Mucorineae</taxon>
        <taxon>Mucoraceae</taxon>
        <taxon>Thamnidium</taxon>
    </lineage>
</organism>
<reference evidence="2" key="1">
    <citation type="submission" date="2021-01" db="EMBL/GenBank/DDBJ databases">
        <title>Metabolic potential, ecology and presence of endohyphal bacteria is reflected in genomic diversity of Mucoromycotina.</title>
        <authorList>
            <person name="Muszewska A."/>
            <person name="Okrasinska A."/>
            <person name="Steczkiewicz K."/>
            <person name="Drgas O."/>
            <person name="Orlowska M."/>
            <person name="Perlinska-Lenart U."/>
            <person name="Aleksandrzak-Piekarczyk T."/>
            <person name="Szatraj K."/>
            <person name="Zielenkiewicz U."/>
            <person name="Pilsyk S."/>
            <person name="Malc E."/>
            <person name="Mieczkowski P."/>
            <person name="Kruszewska J.S."/>
            <person name="Biernat P."/>
            <person name="Pawlowska J."/>
        </authorList>
    </citation>
    <scope>NUCLEOTIDE SEQUENCE</scope>
    <source>
        <strain evidence="2">WA0000018081</strain>
    </source>
</reference>
<protein>
    <submittedName>
        <fullName evidence="2">Uncharacterized protein</fullName>
    </submittedName>
</protein>
<name>A0A8H7SZQ3_9FUNG</name>
<dbReference type="EMBL" id="JAEPRE010000007">
    <property type="protein sequence ID" value="KAG2237286.1"/>
    <property type="molecule type" value="Genomic_DNA"/>
</dbReference>
<gene>
    <name evidence="2" type="ORF">INT48_009019</name>
</gene>
<evidence type="ECO:0000313" key="3">
    <source>
        <dbReference type="Proteomes" id="UP000613177"/>
    </source>
</evidence>
<dbReference type="SUPFAM" id="SSF52047">
    <property type="entry name" value="RNI-like"/>
    <property type="match status" value="1"/>
</dbReference>
<comment type="caution">
    <text evidence="2">The sequence shown here is derived from an EMBL/GenBank/DDBJ whole genome shotgun (WGS) entry which is preliminary data.</text>
</comment>
<evidence type="ECO:0000313" key="2">
    <source>
        <dbReference type="EMBL" id="KAG2237286.1"/>
    </source>
</evidence>
<feature type="chain" id="PRO_5034518163" evidence="1">
    <location>
        <begin position="18"/>
        <end position="582"/>
    </location>
</feature>
<dbReference type="InterPro" id="IPR011990">
    <property type="entry name" value="TPR-like_helical_dom_sf"/>
</dbReference>
<dbReference type="Gene3D" id="1.25.40.10">
    <property type="entry name" value="Tetratricopeptide repeat domain"/>
    <property type="match status" value="1"/>
</dbReference>
<dbReference type="AlphaFoldDB" id="A0A8H7SZQ3"/>
<dbReference type="InterPro" id="IPR032675">
    <property type="entry name" value="LRR_dom_sf"/>
</dbReference>
<dbReference type="PANTHER" id="PTHR13318">
    <property type="entry name" value="PARTNER OF PAIRED, ISOFORM B-RELATED"/>
    <property type="match status" value="1"/>
</dbReference>
<dbReference type="GO" id="GO:0031146">
    <property type="term" value="P:SCF-dependent proteasomal ubiquitin-dependent protein catabolic process"/>
    <property type="evidence" value="ECO:0007669"/>
    <property type="project" value="TreeGrafter"/>
</dbReference>
<feature type="signal peptide" evidence="1">
    <location>
        <begin position="1"/>
        <end position="17"/>
    </location>
</feature>
<proteinExistence type="predicted"/>
<keyword evidence="1" id="KW-0732">Signal</keyword>
<evidence type="ECO:0000256" key="1">
    <source>
        <dbReference type="SAM" id="SignalP"/>
    </source>
</evidence>
<accession>A0A8H7SZQ3</accession>
<dbReference type="Proteomes" id="UP000613177">
    <property type="component" value="Unassembled WGS sequence"/>
</dbReference>
<dbReference type="SUPFAM" id="SSF48452">
    <property type="entry name" value="TPR-like"/>
    <property type="match status" value="1"/>
</dbReference>
<sequence length="582" mass="67568">MATLFLLCSTISRLVRPKEPSQCQTLTDMFETARSYFYNRNYIESYRLFFYLEHTHALKSSSCAWYQIHCLIGLGHWNQAIKKCHDWVQLEPTVSQWYFICSEIYMNRLDFTLAWEELNKASAIIPAGDDAYQEICFKKRMTLEGKYLGILRKDILDFLPYDITLNIFNCLDLDSLSSQLELKTIYLYLNRAKRTGITKLSIRHQQVVDGDSVLMALANYDCCKLNTLVISDILCTPGLFFNVLEYIGSSLKKLQWGGVSIRLNDIIYNLPKISTQLTHLTVHDCFTSLHDVQLQTGALHRLEYFGETFPPPFLQSIQSLPKLNYIQYLKLESIHGLTACHLANVLVRCPALVKLSLIRCLVNIIPVFNILRITCPKLRYFEYERNRYCQQFDVFQHTEERRLANRAIVQQLGKQKNMMIKNEWVHVEIRLTNMLTDSMVQNILYLRDGLEVLDLSGNMLLSDIALTKQPLKALRILCLKECYGITFKGLECIIRQSPLLEEIDLSCLSVINNDILYALAKCARLRKVNFSYCKLSRVSSDAIKYFIDQRKETLQQCILDYTVYVSTDVLMYTIKNLKRGTI</sequence>